<accession>A0A0D6N6I8</accession>
<dbReference type="InterPro" id="IPR013096">
    <property type="entry name" value="Cupin_2"/>
</dbReference>
<evidence type="ECO:0000313" key="4">
    <source>
        <dbReference type="Proteomes" id="UP000032671"/>
    </source>
</evidence>
<dbReference type="InterPro" id="IPR014710">
    <property type="entry name" value="RmlC-like_jellyroll"/>
</dbReference>
<dbReference type="RefSeq" id="WP_048839113.1">
    <property type="nucleotide sequence ID" value="NZ_BAMV01000017.1"/>
</dbReference>
<reference evidence="3 5" key="2">
    <citation type="submission" date="2019-07" db="EMBL/GenBank/DDBJ databases">
        <title>Whole genome shotgun sequence of Acetobacter cibinongensis NBRC 16605.</title>
        <authorList>
            <person name="Hosoyama A."/>
            <person name="Uohara A."/>
            <person name="Ohji S."/>
            <person name="Ichikawa N."/>
        </authorList>
    </citation>
    <scope>NUCLEOTIDE SEQUENCE [LARGE SCALE GENOMIC DNA]</scope>
    <source>
        <strain evidence="3 5">NBRC 16605</strain>
    </source>
</reference>
<organism evidence="2 4">
    <name type="scientific">Acetobacter cibinongensis</name>
    <dbReference type="NCBI Taxonomy" id="146475"/>
    <lineage>
        <taxon>Bacteria</taxon>
        <taxon>Pseudomonadati</taxon>
        <taxon>Pseudomonadota</taxon>
        <taxon>Alphaproteobacteria</taxon>
        <taxon>Acetobacterales</taxon>
        <taxon>Acetobacteraceae</taxon>
        <taxon>Acetobacter</taxon>
    </lineage>
</organism>
<dbReference type="EMBL" id="BJVU01000003">
    <property type="protein sequence ID" value="GEL58388.1"/>
    <property type="molecule type" value="Genomic_DNA"/>
</dbReference>
<dbReference type="SUPFAM" id="SSF51182">
    <property type="entry name" value="RmlC-like cupins"/>
    <property type="match status" value="1"/>
</dbReference>
<keyword evidence="5" id="KW-1185">Reference proteome</keyword>
<accession>A0A6N3SPL0</accession>
<dbReference type="AlphaFoldDB" id="A0A0D6N6I8"/>
<feature type="domain" description="Cupin type-2" evidence="1">
    <location>
        <begin position="48"/>
        <end position="108"/>
    </location>
</feature>
<evidence type="ECO:0000259" key="1">
    <source>
        <dbReference type="Pfam" id="PF07883"/>
    </source>
</evidence>
<sequence>MIIYNLQDAAQSLTTIEIGKRTEDVATSGLKMLFPFGQHDVGLLRFQGSTPWEEHPNDEFLLVVEGETTLTLRTEDGETQATARKGDVLLVPGQVWHRQDAPAPVTLMFITNHDGNKHKHAAE</sequence>
<evidence type="ECO:0000313" key="2">
    <source>
        <dbReference type="EMBL" id="GAN61116.1"/>
    </source>
</evidence>
<dbReference type="Proteomes" id="UP000321891">
    <property type="component" value="Unassembled WGS sequence"/>
</dbReference>
<protein>
    <submittedName>
        <fullName evidence="2">Cupin 2 barrel domain</fullName>
    </submittedName>
</protein>
<dbReference type="EMBL" id="BAMV01000017">
    <property type="protein sequence ID" value="GAN61116.1"/>
    <property type="molecule type" value="Genomic_DNA"/>
</dbReference>
<name>A0A0D6N6I8_9PROT</name>
<gene>
    <name evidence="2" type="ORF">Abci_017_300</name>
    <name evidence="3" type="ORF">ACI01nite_09900</name>
</gene>
<proteinExistence type="predicted"/>
<evidence type="ECO:0000313" key="3">
    <source>
        <dbReference type="EMBL" id="GEL58388.1"/>
    </source>
</evidence>
<dbReference type="InterPro" id="IPR011051">
    <property type="entry name" value="RmlC_Cupin_sf"/>
</dbReference>
<dbReference type="Pfam" id="PF07883">
    <property type="entry name" value="Cupin_2"/>
    <property type="match status" value="1"/>
</dbReference>
<dbReference type="STRING" id="1231339.Abci_017_300"/>
<dbReference type="Proteomes" id="UP000032671">
    <property type="component" value="Unassembled WGS sequence"/>
</dbReference>
<reference evidence="2 4" key="1">
    <citation type="submission" date="2012-11" db="EMBL/GenBank/DDBJ databases">
        <title>Whole genome sequence of Acetobacter cibinongensis 4H-1.</title>
        <authorList>
            <person name="Azuma Y."/>
            <person name="Higashiura N."/>
            <person name="Hirakawa H."/>
            <person name="Matsushita K."/>
        </authorList>
    </citation>
    <scope>NUCLEOTIDE SEQUENCE [LARGE SCALE GENOMIC DNA]</scope>
    <source>
        <strain evidence="2 4">4H-1</strain>
    </source>
</reference>
<evidence type="ECO:0000313" key="5">
    <source>
        <dbReference type="Proteomes" id="UP000321891"/>
    </source>
</evidence>
<dbReference type="Gene3D" id="2.60.120.10">
    <property type="entry name" value="Jelly Rolls"/>
    <property type="match status" value="1"/>
</dbReference>
<comment type="caution">
    <text evidence="2">The sequence shown here is derived from an EMBL/GenBank/DDBJ whole genome shotgun (WGS) entry which is preliminary data.</text>
</comment>